<protein>
    <submittedName>
        <fullName evidence="4">Hsp20/alpha crystallin family protein</fullName>
    </submittedName>
</protein>
<dbReference type="InterPro" id="IPR031107">
    <property type="entry name" value="Small_HSP"/>
</dbReference>
<name>A0A926ZGJ8_9CYAN</name>
<dbReference type="AlphaFoldDB" id="A0A926ZGJ8"/>
<keyword evidence="5" id="KW-1185">Reference proteome</keyword>
<evidence type="ECO:0000259" key="3">
    <source>
        <dbReference type="PROSITE" id="PS01031"/>
    </source>
</evidence>
<proteinExistence type="inferred from homology"/>
<dbReference type="InterPro" id="IPR002068">
    <property type="entry name" value="A-crystallin/Hsp20_dom"/>
</dbReference>
<dbReference type="PROSITE" id="PS01031">
    <property type="entry name" value="SHSP"/>
    <property type="match status" value="1"/>
</dbReference>
<comment type="caution">
    <text evidence="4">The sequence shown here is derived from an EMBL/GenBank/DDBJ whole genome shotgun (WGS) entry which is preliminary data.</text>
</comment>
<gene>
    <name evidence="4" type="ORF">H6G03_13325</name>
</gene>
<feature type="domain" description="SHSP" evidence="3">
    <location>
        <begin position="32"/>
        <end position="144"/>
    </location>
</feature>
<evidence type="ECO:0000313" key="5">
    <source>
        <dbReference type="Proteomes" id="UP000641646"/>
    </source>
</evidence>
<dbReference type="PANTHER" id="PTHR11527">
    <property type="entry name" value="HEAT-SHOCK PROTEIN 20 FAMILY MEMBER"/>
    <property type="match status" value="1"/>
</dbReference>
<sequence>MALIRWNPYIEISTIHSQLDKLFDEMTGFSPSQNSIWKPAVELQDNGDNLTLKAELPGIEAKDLDVSVTRDTVVLRGEHRYENQSENNGFFRSEFRYGKFERVVALPVTVENDKVEANFSNGILILTLPKTAAAKNRVVKVNLAETETAS</sequence>
<reference evidence="4" key="1">
    <citation type="journal article" date="2015" name="ISME J.">
        <title>Draft Genome Sequence of Streptomyces incarnatus NRRL8089, which Produces the Nucleoside Antibiotic Sinefungin.</title>
        <authorList>
            <person name="Oshima K."/>
            <person name="Hattori M."/>
            <person name="Shimizu H."/>
            <person name="Fukuda K."/>
            <person name="Nemoto M."/>
            <person name="Inagaki K."/>
            <person name="Tamura T."/>
        </authorList>
    </citation>
    <scope>NUCLEOTIDE SEQUENCE</scope>
    <source>
        <strain evidence="4">FACHB-1375</strain>
    </source>
</reference>
<dbReference type="InterPro" id="IPR008978">
    <property type="entry name" value="HSP20-like_chaperone"/>
</dbReference>
<dbReference type="Gene3D" id="2.60.40.790">
    <property type="match status" value="1"/>
</dbReference>
<dbReference type="SUPFAM" id="SSF49764">
    <property type="entry name" value="HSP20-like chaperones"/>
    <property type="match status" value="1"/>
</dbReference>
<accession>A0A926ZGJ8</accession>
<evidence type="ECO:0000313" key="4">
    <source>
        <dbReference type="EMBL" id="MBD2182075.1"/>
    </source>
</evidence>
<comment type="similarity">
    <text evidence="1 2">Belongs to the small heat shock protein (HSP20) family.</text>
</comment>
<reference evidence="4" key="2">
    <citation type="submission" date="2020-08" db="EMBL/GenBank/DDBJ databases">
        <authorList>
            <person name="Chen M."/>
            <person name="Teng W."/>
            <person name="Zhao L."/>
            <person name="Hu C."/>
            <person name="Zhou Y."/>
            <person name="Han B."/>
            <person name="Song L."/>
            <person name="Shu W."/>
        </authorList>
    </citation>
    <scope>NUCLEOTIDE SEQUENCE</scope>
    <source>
        <strain evidence="4">FACHB-1375</strain>
    </source>
</reference>
<dbReference type="RefSeq" id="WP_190464886.1">
    <property type="nucleotide sequence ID" value="NZ_JACJPW010000030.1"/>
</dbReference>
<dbReference type="CDD" id="cd06464">
    <property type="entry name" value="ACD_sHsps-like"/>
    <property type="match status" value="1"/>
</dbReference>
<dbReference type="Pfam" id="PF00011">
    <property type="entry name" value="HSP20"/>
    <property type="match status" value="1"/>
</dbReference>
<dbReference type="Proteomes" id="UP000641646">
    <property type="component" value="Unassembled WGS sequence"/>
</dbReference>
<dbReference type="EMBL" id="JACJPW010000030">
    <property type="protein sequence ID" value="MBD2182075.1"/>
    <property type="molecule type" value="Genomic_DNA"/>
</dbReference>
<evidence type="ECO:0000256" key="2">
    <source>
        <dbReference type="RuleBase" id="RU003616"/>
    </source>
</evidence>
<organism evidence="4 5">
    <name type="scientific">Aerosakkonema funiforme FACHB-1375</name>
    <dbReference type="NCBI Taxonomy" id="2949571"/>
    <lineage>
        <taxon>Bacteria</taxon>
        <taxon>Bacillati</taxon>
        <taxon>Cyanobacteriota</taxon>
        <taxon>Cyanophyceae</taxon>
        <taxon>Oscillatoriophycideae</taxon>
        <taxon>Aerosakkonematales</taxon>
        <taxon>Aerosakkonemataceae</taxon>
        <taxon>Aerosakkonema</taxon>
    </lineage>
</organism>
<evidence type="ECO:0000256" key="1">
    <source>
        <dbReference type="PROSITE-ProRule" id="PRU00285"/>
    </source>
</evidence>